<dbReference type="KEGG" id="pyt:PKF023_03700"/>
<organism evidence="2">
    <name type="scientific">Polynucleobacter yangtzensis</name>
    <dbReference type="NCBI Taxonomy" id="1743159"/>
    <lineage>
        <taxon>Bacteria</taxon>
        <taxon>Pseudomonadati</taxon>
        <taxon>Pseudomonadota</taxon>
        <taxon>Betaproteobacteria</taxon>
        <taxon>Burkholderiales</taxon>
        <taxon>Burkholderiaceae</taxon>
        <taxon>Polynucleobacter</taxon>
    </lineage>
</organism>
<evidence type="ECO:0008006" key="3">
    <source>
        <dbReference type="Google" id="ProtNLM"/>
    </source>
</evidence>
<dbReference type="AlphaFoldDB" id="A0A9C7CL50"/>
<accession>A0A9C7CL50</accession>
<dbReference type="PROSITE" id="PS00409">
    <property type="entry name" value="PROKAR_NTER_METHYL"/>
    <property type="match status" value="1"/>
</dbReference>
<dbReference type="SUPFAM" id="SSF54523">
    <property type="entry name" value="Pili subunits"/>
    <property type="match status" value="1"/>
</dbReference>
<dbReference type="InterPro" id="IPR012902">
    <property type="entry name" value="N_methyl_site"/>
</dbReference>
<name>A0A9C7CL50_9BURK</name>
<dbReference type="Pfam" id="PF07963">
    <property type="entry name" value="N_methyl"/>
    <property type="match status" value="1"/>
</dbReference>
<dbReference type="Proteomes" id="UP001211097">
    <property type="component" value="Chromosome"/>
</dbReference>
<feature type="transmembrane region" description="Helical" evidence="1">
    <location>
        <begin position="37"/>
        <end position="60"/>
    </location>
</feature>
<reference evidence="2" key="1">
    <citation type="submission" date="2022-11" db="EMBL/GenBank/DDBJ databases">
        <title>Complete Genome Sequences of three Polynucleobacter sp. Subcluster PnecC Strains KF022, KF023, and KF032 Isolated from a Shallow Eutrophic Lake in Japan.</title>
        <authorList>
            <person name="Ogata Y."/>
            <person name="Watanabe K."/>
            <person name="Takemine S."/>
            <person name="Shindo C."/>
            <person name="Kurokawa R."/>
            <person name="Suda W."/>
        </authorList>
    </citation>
    <scope>NUCLEOTIDE SEQUENCE</scope>
    <source>
        <strain evidence="2">KF023</strain>
    </source>
</reference>
<dbReference type="RefSeq" id="WP_281742950.1">
    <property type="nucleotide sequence ID" value="NZ_AP026973.1"/>
</dbReference>
<evidence type="ECO:0000256" key="1">
    <source>
        <dbReference type="SAM" id="Phobius"/>
    </source>
</evidence>
<proteinExistence type="predicted"/>
<keyword evidence="1" id="KW-0472">Membrane</keyword>
<sequence>MPILAIGSKRIKTSCAPFLIKRVPVAVNAEHKSDAGFTLIEMLVAIAVMAVILAVAVLAIPSHDDRYWRDNLDQLVSSLNLAQEESAMSGTPMIAQIDSAGWRFFIPNANSGANTSYGNASMGQSGNAVALGGSANAPSPITANTSGLMPDVYKAQSWYKPVDMAPIQLTLGGEQVAQVLQIPIKQVNTQATLQSNSQSGAQAILMRNSNGRFSWTRL</sequence>
<dbReference type="NCBIfam" id="TIGR02532">
    <property type="entry name" value="IV_pilin_GFxxxE"/>
    <property type="match status" value="1"/>
</dbReference>
<protein>
    <recommendedName>
        <fullName evidence="3">General secretion pathway protein H</fullName>
    </recommendedName>
</protein>
<keyword evidence="1" id="KW-1133">Transmembrane helix</keyword>
<dbReference type="Gene3D" id="3.30.700.10">
    <property type="entry name" value="Glycoprotein, Type 4 Pilin"/>
    <property type="match status" value="1"/>
</dbReference>
<evidence type="ECO:0000313" key="2">
    <source>
        <dbReference type="EMBL" id="BDT76567.1"/>
    </source>
</evidence>
<keyword evidence="1" id="KW-0812">Transmembrane</keyword>
<dbReference type="InterPro" id="IPR045584">
    <property type="entry name" value="Pilin-like"/>
</dbReference>
<dbReference type="EMBL" id="AP026973">
    <property type="protein sequence ID" value="BDT76567.1"/>
    <property type="molecule type" value="Genomic_DNA"/>
</dbReference>
<gene>
    <name evidence="2" type="ORF">PKF023_03700</name>
</gene>